<keyword evidence="7" id="KW-0243">Dynein</keyword>
<dbReference type="SMART" id="SM00382">
    <property type="entry name" value="AAA"/>
    <property type="match status" value="3"/>
</dbReference>
<dbReference type="Gene3D" id="1.20.920.20">
    <property type="match status" value="1"/>
</dbReference>
<sequence length="4866" mass="536178">MAEPSASRGRGTLRSDKLAASIESLEKFRDPRPIPAWASQRLGARSKASGTQSRMSSTGRSTLGTTLGRSGKAASGGSTLGGLGHAPAVPVMEMGASNIPLKFASSSASQPVLPRPRGNKGVVRPFPGGVRKAPSATHSAHGVAIVREAAATTAMESTSKTAESATSGLTAAEREASLTLVLDLLGDGAEEDPEVRALVDMAPAPLSDPRFLRVDSGRFRLGLFDSLDFETGTPESWTRVGRGWAPAFTGEWRWEPVDVTGYDPKTERYSVVFTPESSFPNKTKSVTRLNLLFETEDRVMHARRLLAAMRRREEAKAALRLDFLVNDAAPLDCAPVGDAVIQRIHKRAVGFRSSFAFRTGNPSLHLAELIDAERQLAKRLSAGAEGDADEGEAAARPAQFRASAEDDSEDDDGVAGGAGPRGAAAKGRAAGRKERGKPRGKAGALGGRGATGLGGRAAARGLRGTAKRSASASAGGPQGTATGAGAADGSAALLADLERTPQLGPLLTEIVDGYDSAVKTAVLRHILTGPPPPAVGAGAATLPRPGEEDGEAGTSVTGGGAGPALADGSASVAAGRAAAASASKEAEDDPAKDLRTAYSQLRLPPVPARPVAPAAGKIDVFGPGAERERLVEFKVAADHLRTCVRFHDPPAIAVLTALPGVWTTVVGDSARFVADPKTLGIELAAGSKPTSGASPLPLPLKLFKHALTRHMGHVTNRLVVEWARDASNSLTDSLSPPKYDFYQQDVAAYSRSELRRLVLVAQRIMRRQLRSFVLESCAEWVSLLRRFAPQRRSAEAVAMAVKDRQAASAAAAAAACVARPELVGTTAAREAAAVVLRAFAEEEAAAAESEKAKAAEASASAAKGAAEPADADPAAAAQAAAEREAAQAAAAQRRQQRREHALAAAAEAATAVLVASGARPHSPSAGQHPGDRPSAPFSASAPSAFEDREASVTPLFGVRLQAVHAVEEAPQPSPAAEDAAAVSFEARSHQHRQLPHGPAGASSARGHSRAASRGGTAGGPAAAKAEPVIASPSPVPTAADIAEATAAAAALADAEAEEARLDKAGDQPELLEGARAAVKACLERVSEAKPARRYRVALHPSPESIYRVFLNALAVMIAKVREVKTIEQRCMAILALPEAPLPLLNIAVNDPTTADVDATLSSTRRTVRQLLRWELEASLELERRFDEYAWLLSIDARGYGIAFLAGKITLEEERGRLRAKLEAEQQARRRKRGEDDDGDSDDGGSDGEDSASEQDGRRGRGHQPTMEEQLDIDPVPPSHERCFMELERFHLAAAEVERLCLAQEDLGLVRLSCGELRERLATKARAVRDAIMTQMLDRMREDGYDVDDGFSALLDRVRQAPRDEAELVALKEFIKESKATVARLGEATDSIHARLERMGAGFGFSAPKADVHAFWALKEWPTKLAMATEESLYFLDQERERMTAVLEGERAEFEKHVQALEERVKDFKAFENIDEVIKVVDIATALEGAIHDAMEQASDFNRREQLFGFPRTNFDGIEEIKDSFEPFLRLWNGLNDFAGSRSVWLTGSFIDLEARTVEDRVNDWLMLTKKFVRDFEEAYPGPSRVASHLNAQTTEFRKSLPVISNLASGALKSYHWADLATRTGKDIVLSETLTLQELLDLGILDDLEVVEEVATVAVKEHNLDKALDAMVEEWREARFEVKAYKETGTYVIGGTDDIMTLLDDHLVKTQSMLGSPYIVNIKTKCKDWERKLVHVQNLLDEWLRVQRTWMYLAPIFSSDDIKRQMPAESRRFDKVDVVYRKALAAAAEDDRVLSAAGREGLLPGFRKSNEALDHITKHLADYLEVKRLYFPRFFFLANDGLLEILSQTKDPTRVQKHLSKCFEGLSKIAFRRDEDGGAPEDLTIIRIMSDDGERVDLVEFIDPNAPANKGNVEVWLEKLLQSMRLSVKRFVKLSIDDYPKRSRVDWVLSHPAQAVLNISQLYWTTEVEEAMRRGGNAGLAEYERKLDSQLMDIVQKVRGDLNKSQRVLLGALTVIDVHARDVVHDMVRNGVKEVSDFDWMAQLRYYWIEQADEYDRYGKDPMNLVPRIINSSKMYGYEYLGNSSRLVITPLTDRCYRTLIGAVALNYGGAPAGPAGTGKTETTKDLAKAVAIFCVVYNCSDQLRVEDMAKFFKGLAAAGAWACFDEFNRISLEVLSVVAQQVQLIVSAKRQRLKTFDFWGTKLRLNPDANSFITMNPGYAGRSELPDNLKALYRPCAMMVPDYALIAEIKLFSFGFEQARSMAKKITQVLRLSSEQLSSQKHYDYGMRAVFSILVRAGNLRQQLGDSWSEDLIVLSAINDVNLPKFTTNDLPLFRGITRDLFPGAELPEPDYRTLLRAIRQSCRDKNLQPKDEFVRSVVQLRETVAVRHGLMVVGGTGSGKTRVIHTLAESFGRLRRNPEYTTVQVHTINPKSIKQSQLYGYTDVNTQDWTDGVLAVIFKNTSKDEGTDRHWILFDGPVDAVWIEDMNTVLDDNKKLCLTSGDVIKMSGLMTMMFEAEDLKEASPATVSRVGMVFMEPKRMGWRPTVQSWLATLTEEPLAGLREHIAALFEWAVPPLLHFIQNGPKQLTPVTNIELVASMVNMLDALLDAPFKSKLPDSVPAAKDHSKVVEALFIMSATWCIGSVTDSKGRKQFDVFFRALLGGEAEGHPVFEDFRVKNPLYDAHLVEGGHAMRAGEGDVREFDCVDPADEAKPIAGQEDLSPAQLVERRAGRWLQEPVKEGTPRKSVSAVPSGGDKTVFDFVVSTDKAAWRDWMAGVPTFAVPEGASFNSIMVPTLDTVRNEWIMELLITHHHHVLAVGDTGTGKSVQILAKLFERMPEGFAPMVLNFSAQTSANQTQDIIDGKMNRRRKGVYGPPLGTRYVIFVDDLNMPAKEEYGAQPPIELLRQWMDHGGWYDRADKEQSFMSLIDIQFVAAMGPPGGGRTRITQRYVRHFNVLGFTPFADEELTRIFITITAWSLGAFPTSVKAMSKSLVAATLDMYDTISSKLLPTPTKSHYTFNLRDLSKVFQGINQTHPDVVSDDGSMVRLWAHECERVFHDRLTTDPDRQVFQDTLAELVRKHFRKDWASPDVRGPNEHIVFGNFMNAKTRHYEECADPAALIKVMEAYLADFNSMPGGKRMDLVLFMNAIEHVARISRIINLPLGNALLVGVGGSGRKSLTTLAVAAAEMKLFEIEISKSYNMTEWRDDLKRVLMQAGKDGKPTVFLFSDTQVVNESFIEDINNILNNGEVPNLWESDERAMIQEDCAKAARKLKLSLSTPQEVFSFFVDRCRQNLHIVLCFSPIGEAFRRRLRMFPSLVNCCTIDWFTAWPGEALRSVASQFLESVEMNDATRAGVIDTCVAMQLTTSELSDQYLAELRRHYYVTPTSYLELINTFKDLIGAKRDEILENKFRYDEGLKKLAATESMVGQMQKDLTELQPQLEVASRETEAKLLVVNKSKAEASTMATAVAKDKTVVEAQAKEANALKAECQADLAEAEPILAGAEAALNTITKGDIAVVKKLSTPSQGVKLTMEAVCIMMGVKPKKVKNPDGPGKVNDYWEPAKKELLGDIGFLKALQGFDRDNIPPSVIELVEPYYKDPNFQPEVVAKASSACEGLCRWVRGMRDYDRIAKVVEPKRKALAKAEQDAAEANEMLQSKLAELKAVEDRVASLEAELQANLDKKEALENRADQCEKQLKRAHQLLDGLGGEAARWRESSARLQTAYENATGDILLSSGLVAYLGAFTAGYRRSAISKWSGLLRASGIPCAEEFSLAETLGDPVQIRDWTIKKLPSDSFSVDNAIMMSKSKRWPLMIDPQGQANRWIRNMEADNSLAVVKQNSSTFVRTIESAIQFGQPVLLENVPEFIDPVLEPVLTRAVIKTGGGLAIKLGDSMVEYDPKFRLFITSKLANPHYPPETVVKVNLLNFMATEEGLRDQMLGITVKRLEAALEAKREELVLEDAENQRQLKAIENKILKMLAEAGDDILEDEALINALDESKKTSNTIMEAVRAAAKYQAKISDRRAKYRPVAKRASILFFCIADLASVDPMYQYSLEWFTDLFLLAIDKADTDSTDMKAVVQSLNDTFTFVLYENVCRSLFEKDKLLFSMLLCFKILTNREADRLDSAELRAFLQGSTTLDVARPNPNAGQAREWLSPKMWADLSALSELPVFGKALLDRVEAELPAFEAVFDDADPWTSLGELFASKPAIGLFQRMCLLRCLRPDKVVQAVQVFVEAELGRRFIDPPAFDLKKCFDDSASTKPLIFVLSAGADPMSELEALAEREGRLKGMRQVSLGQGQGPTADSFLSEGVDTGVWVCLQNCHLAESWMPTLERLCEELDPETTSPNFRLWLTAMPNPKFPVSVLQNGVKITIEPPKGMRASLIGSFNRLAADPEWFEGCKRKPRAFKKLLFGLCFFHAMVRERRRFGPLGWNIPYDFSEPDLQISQQQLSIFLDDDDYTDVPFDALTYLVGECNYGGRVTDDKDRRLLMCMLTDFYTPKILEDSYRFSPSGKYYAPKHGMIDSYMDFIKAMPFSEGPEVFGLHDNADITSAIAETSAMLATALSLQPRAAGGAGKSWEATLTELAVDIAGKLPELYDIEKVSVLFPVRFEESMNTVLVQELIRFNRLLGVVRASLAEVQMAIKGLVVMSGDLEAMGNAMVQGRVPAMWSKVSYPSLKPLGSWVSDFVKRLAYLEKWTQEGKPRVFWVSGFFFTQSFLTGTRQNYARRHTIPIDLLGFDFRVLSPAEEGAIADHPADGAYISGLFLEGARWDTAAAELRDSLPKVLYQQMPAIHMIPAKMSDIDDKAHIYDCPVYKTSERRGMLSTTGHSTNFVMMCRVPMAAEHTEKYWVKAGVAMLTQLDA</sequence>
<evidence type="ECO:0000313" key="16">
    <source>
        <dbReference type="EMBL" id="KAA0162918.1"/>
    </source>
</evidence>
<dbReference type="Pfam" id="PF12775">
    <property type="entry name" value="AAA_7"/>
    <property type="match status" value="1"/>
</dbReference>
<dbReference type="FunFam" id="1.10.8.710:FF:000001">
    <property type="entry name" value="Dynein axonemal heavy chain 2"/>
    <property type="match status" value="1"/>
</dbReference>
<feature type="compositionally biased region" description="Low complexity" evidence="14">
    <location>
        <begin position="56"/>
        <end position="77"/>
    </location>
</feature>
<dbReference type="Gene3D" id="1.20.140.100">
    <property type="entry name" value="Dynein heavy chain, N-terminal domain 2"/>
    <property type="match status" value="1"/>
</dbReference>
<dbReference type="InterPro" id="IPR042228">
    <property type="entry name" value="Dynein_linker_3"/>
</dbReference>
<dbReference type="InterPro" id="IPR043160">
    <property type="entry name" value="Dynein_C_barrel"/>
</dbReference>
<dbReference type="Gene3D" id="1.20.1270.280">
    <property type="match status" value="1"/>
</dbReference>
<dbReference type="PANTHER" id="PTHR22878:SF70">
    <property type="entry name" value="DYNEIN HEAVY CHAIN 2, AXONEMAL"/>
    <property type="match status" value="1"/>
</dbReference>
<dbReference type="InterPro" id="IPR024743">
    <property type="entry name" value="Dynein_HC_stalk"/>
</dbReference>
<keyword evidence="4" id="KW-0493">Microtubule</keyword>
<dbReference type="Pfam" id="PF17857">
    <property type="entry name" value="AAA_lid_1"/>
    <property type="match status" value="1"/>
</dbReference>
<dbReference type="GO" id="GO:0005874">
    <property type="term" value="C:microtubule"/>
    <property type="evidence" value="ECO:0007669"/>
    <property type="project" value="UniProtKB-KW"/>
</dbReference>
<dbReference type="InterPro" id="IPR041589">
    <property type="entry name" value="DNAH3_AAA_lid_1"/>
</dbReference>
<feature type="domain" description="AAA+ ATPase" evidence="15">
    <location>
        <begin position="2387"/>
        <end position="2578"/>
    </location>
</feature>
<dbReference type="InterPro" id="IPR042219">
    <property type="entry name" value="AAA_lid_11_sf"/>
</dbReference>
<evidence type="ECO:0000256" key="1">
    <source>
        <dbReference type="ARBA" id="ARBA00004430"/>
    </source>
</evidence>
<dbReference type="GO" id="GO:0045505">
    <property type="term" value="F:dynein intermediate chain binding"/>
    <property type="evidence" value="ECO:0007669"/>
    <property type="project" value="InterPro"/>
</dbReference>
<feature type="compositionally biased region" description="Low complexity" evidence="14">
    <location>
        <begin position="995"/>
        <end position="1023"/>
    </location>
</feature>
<dbReference type="FunFam" id="1.20.920.20:FF:000006">
    <property type="entry name" value="Dynein, axonemal, heavy chain 6"/>
    <property type="match status" value="1"/>
</dbReference>
<dbReference type="InterPro" id="IPR043157">
    <property type="entry name" value="Dynein_AAA1S"/>
</dbReference>
<dbReference type="InterPro" id="IPR003593">
    <property type="entry name" value="AAA+_ATPase"/>
</dbReference>
<dbReference type="Gene3D" id="1.20.58.1120">
    <property type="match status" value="1"/>
</dbReference>
<feature type="region of interest" description="Disordered" evidence="14">
    <location>
        <begin position="530"/>
        <end position="567"/>
    </location>
</feature>
<feature type="compositionally biased region" description="Low complexity" evidence="14">
    <location>
        <begin position="863"/>
        <end position="893"/>
    </location>
</feature>
<dbReference type="EMBL" id="VLTL01000073">
    <property type="protein sequence ID" value="KAA0162918.1"/>
    <property type="molecule type" value="Genomic_DNA"/>
</dbReference>
<comment type="caution">
    <text evidence="16">The sequence shown here is derived from an EMBL/GenBank/DDBJ whole genome shotgun (WGS) entry which is preliminary data.</text>
</comment>
<dbReference type="FunFam" id="3.40.50.300:FF:002141">
    <property type="entry name" value="Dynein heavy chain"/>
    <property type="match status" value="1"/>
</dbReference>
<dbReference type="Pfam" id="PF03028">
    <property type="entry name" value="Dynein_heavy"/>
    <property type="match status" value="1"/>
</dbReference>
<feature type="domain" description="AAA+ ATPase" evidence="15">
    <location>
        <begin position="2105"/>
        <end position="2245"/>
    </location>
</feature>
<dbReference type="InterPro" id="IPR035706">
    <property type="entry name" value="AAA_9"/>
</dbReference>
<evidence type="ECO:0000256" key="4">
    <source>
        <dbReference type="ARBA" id="ARBA00022701"/>
    </source>
</evidence>
<feature type="region of interest" description="Disordered" evidence="14">
    <location>
        <begin position="24"/>
        <end position="80"/>
    </location>
</feature>
<feature type="compositionally biased region" description="Acidic residues" evidence="14">
    <location>
        <begin position="1235"/>
        <end position="1252"/>
    </location>
</feature>
<dbReference type="Gene3D" id="1.10.472.130">
    <property type="match status" value="1"/>
</dbReference>
<name>A0A5A8DCI7_CAFRO</name>
<feature type="compositionally biased region" description="Low complexity" evidence="14">
    <location>
        <begin position="456"/>
        <end position="486"/>
    </location>
</feature>
<dbReference type="FunFam" id="1.20.1270.280:FF:000001">
    <property type="entry name" value="dynein heavy chain 7, axonemal"/>
    <property type="match status" value="1"/>
</dbReference>
<dbReference type="FunFam" id="1.10.8.1220:FF:000001">
    <property type="entry name" value="Dynein axonemal heavy chain 5"/>
    <property type="match status" value="1"/>
</dbReference>
<feature type="region of interest" description="Disordered" evidence="14">
    <location>
        <begin position="968"/>
        <end position="1025"/>
    </location>
</feature>
<dbReference type="Gene3D" id="1.10.8.1220">
    <property type="match status" value="1"/>
</dbReference>
<dbReference type="GO" id="GO:0051959">
    <property type="term" value="F:dynein light intermediate chain binding"/>
    <property type="evidence" value="ECO:0007669"/>
    <property type="project" value="InterPro"/>
</dbReference>
<dbReference type="FunFam" id="3.40.50.300:FF:000063">
    <property type="entry name" value="dynein heavy chain 6, axonemal"/>
    <property type="match status" value="1"/>
</dbReference>
<comment type="similarity">
    <text evidence="2">Belongs to the dynein heavy chain family.</text>
</comment>
<evidence type="ECO:0000256" key="2">
    <source>
        <dbReference type="ARBA" id="ARBA00008887"/>
    </source>
</evidence>
<dbReference type="GO" id="GO:0030286">
    <property type="term" value="C:dynein complex"/>
    <property type="evidence" value="ECO:0007669"/>
    <property type="project" value="UniProtKB-KW"/>
</dbReference>
<evidence type="ECO:0000256" key="6">
    <source>
        <dbReference type="ARBA" id="ARBA00022840"/>
    </source>
</evidence>
<dbReference type="InterPro" id="IPR026983">
    <property type="entry name" value="DHC"/>
</dbReference>
<feature type="compositionally biased region" description="Low complexity" evidence="14">
    <location>
        <begin position="968"/>
        <end position="985"/>
    </location>
</feature>
<dbReference type="FunFam" id="1.20.920.30:FF:000005">
    <property type="entry name" value="Dynein, axonemal, heavy chain 2"/>
    <property type="match status" value="1"/>
</dbReference>
<evidence type="ECO:0000256" key="8">
    <source>
        <dbReference type="ARBA" id="ARBA00023054"/>
    </source>
</evidence>
<dbReference type="InterPro" id="IPR013602">
    <property type="entry name" value="Dynein_heavy_linker"/>
</dbReference>
<dbReference type="Pfam" id="PF12781">
    <property type="entry name" value="AAA_9"/>
    <property type="match status" value="1"/>
</dbReference>
<dbReference type="Gene3D" id="1.10.8.720">
    <property type="entry name" value="Region D6 of dynein motor"/>
    <property type="match status" value="1"/>
</dbReference>
<evidence type="ECO:0000256" key="5">
    <source>
        <dbReference type="ARBA" id="ARBA00022741"/>
    </source>
</evidence>
<keyword evidence="10" id="KW-0505">Motor protein</keyword>
<keyword evidence="3" id="KW-0963">Cytoplasm</keyword>
<dbReference type="Gene3D" id="3.10.490.20">
    <property type="match status" value="1"/>
</dbReference>
<dbReference type="Pfam" id="PF17852">
    <property type="entry name" value="Dynein_AAA_lid"/>
    <property type="match status" value="1"/>
</dbReference>
<keyword evidence="11" id="KW-0206">Cytoskeleton</keyword>
<dbReference type="FunFam" id="1.20.140.100:FF:000004">
    <property type="entry name" value="Dynein axonemal heavy chain 6"/>
    <property type="match status" value="1"/>
</dbReference>
<feature type="region of interest" description="Disordered" evidence="14">
    <location>
        <begin position="916"/>
        <end position="942"/>
    </location>
</feature>
<dbReference type="InterPro" id="IPR035699">
    <property type="entry name" value="AAA_6"/>
</dbReference>
<dbReference type="Gene3D" id="3.20.180.20">
    <property type="entry name" value="Dynein heavy chain, N-terminal domain 2"/>
    <property type="match status" value="1"/>
</dbReference>
<dbReference type="Pfam" id="PF12777">
    <property type="entry name" value="MT"/>
    <property type="match status" value="1"/>
</dbReference>
<evidence type="ECO:0000259" key="15">
    <source>
        <dbReference type="SMART" id="SM00382"/>
    </source>
</evidence>
<dbReference type="InterPro" id="IPR041228">
    <property type="entry name" value="Dynein_C"/>
</dbReference>
<dbReference type="GO" id="GO:0007018">
    <property type="term" value="P:microtubule-based movement"/>
    <property type="evidence" value="ECO:0007669"/>
    <property type="project" value="InterPro"/>
</dbReference>
<keyword evidence="6" id="KW-0067">ATP-binding</keyword>
<evidence type="ECO:0000256" key="11">
    <source>
        <dbReference type="ARBA" id="ARBA00023212"/>
    </source>
</evidence>
<dbReference type="GO" id="GO:0005524">
    <property type="term" value="F:ATP binding"/>
    <property type="evidence" value="ECO:0007669"/>
    <property type="project" value="UniProtKB-KW"/>
</dbReference>
<reference evidence="16 17" key="1">
    <citation type="submission" date="2019-07" db="EMBL/GenBank/DDBJ databases">
        <title>Genomes of Cafeteria roenbergensis.</title>
        <authorList>
            <person name="Fischer M.G."/>
            <person name="Hackl T."/>
            <person name="Roman M."/>
        </authorList>
    </citation>
    <scope>NUCLEOTIDE SEQUENCE [LARGE SCALE GENOMIC DNA]</scope>
    <source>
        <strain evidence="16 17">RCC970-E3</strain>
    </source>
</reference>
<dbReference type="FunFam" id="3.40.50.300:FF:001145">
    <property type="entry name" value="Putative dynein heavy chain"/>
    <property type="match status" value="1"/>
</dbReference>
<evidence type="ECO:0000256" key="13">
    <source>
        <dbReference type="SAM" id="Coils"/>
    </source>
</evidence>
<dbReference type="PANTHER" id="PTHR22878">
    <property type="entry name" value="DYNEIN HEAVY CHAIN 6, AXONEMAL-LIKE-RELATED"/>
    <property type="match status" value="1"/>
</dbReference>
<feature type="region of interest" description="Disordered" evidence="14">
    <location>
        <begin position="863"/>
        <end position="904"/>
    </location>
</feature>
<dbReference type="Gene3D" id="3.40.50.300">
    <property type="entry name" value="P-loop containing nucleotide triphosphate hydrolases"/>
    <property type="match status" value="5"/>
</dbReference>
<evidence type="ECO:0000256" key="10">
    <source>
        <dbReference type="ARBA" id="ARBA00023175"/>
    </source>
</evidence>
<feature type="compositionally biased region" description="Gly residues" evidence="14">
    <location>
        <begin position="443"/>
        <end position="455"/>
    </location>
</feature>
<dbReference type="Pfam" id="PF08393">
    <property type="entry name" value="DHC_N2"/>
    <property type="match status" value="1"/>
</dbReference>
<dbReference type="FunFam" id="1.20.58.1120:FF:000001">
    <property type="entry name" value="dynein heavy chain 2, axonemal"/>
    <property type="match status" value="1"/>
</dbReference>
<feature type="region of interest" description="Disordered" evidence="14">
    <location>
        <begin position="1221"/>
        <end position="1276"/>
    </location>
</feature>
<dbReference type="Pfam" id="PF12774">
    <property type="entry name" value="AAA_6"/>
    <property type="match status" value="1"/>
</dbReference>
<dbReference type="Pfam" id="PF18199">
    <property type="entry name" value="Dynein_C"/>
    <property type="match status" value="1"/>
</dbReference>
<accession>A0A5A8DCI7</accession>
<dbReference type="InterPro" id="IPR024317">
    <property type="entry name" value="Dynein_heavy_chain_D4_dom"/>
</dbReference>
<keyword evidence="12" id="KW-0966">Cell projection</keyword>
<dbReference type="InterPro" id="IPR041658">
    <property type="entry name" value="AAA_lid_11"/>
</dbReference>
<proteinExistence type="inferred from homology"/>
<evidence type="ECO:0000256" key="14">
    <source>
        <dbReference type="SAM" id="MobiDB-lite"/>
    </source>
</evidence>
<comment type="subcellular location">
    <subcellularLocation>
        <location evidence="1">Cytoplasm</location>
        <location evidence="1">Cytoskeleton</location>
        <location evidence="1">Cilium axoneme</location>
    </subcellularLocation>
</comment>
<evidence type="ECO:0000256" key="3">
    <source>
        <dbReference type="ARBA" id="ARBA00022490"/>
    </source>
</evidence>
<dbReference type="Gene3D" id="1.10.8.710">
    <property type="match status" value="1"/>
</dbReference>
<dbReference type="Gene3D" id="6.10.140.1060">
    <property type="match status" value="1"/>
</dbReference>
<gene>
    <name evidence="16" type="ORF">FNF28_04474</name>
</gene>
<dbReference type="InterPro" id="IPR004273">
    <property type="entry name" value="Dynein_heavy_D6_P-loop"/>
</dbReference>
<dbReference type="Gene3D" id="1.10.287.2620">
    <property type="match status" value="1"/>
</dbReference>
<feature type="region of interest" description="Disordered" evidence="14">
    <location>
        <begin position="108"/>
        <end position="140"/>
    </location>
</feature>
<dbReference type="InterPro" id="IPR027417">
    <property type="entry name" value="P-loop_NTPase"/>
</dbReference>
<dbReference type="GO" id="GO:0008569">
    <property type="term" value="F:minus-end-directed microtubule motor activity"/>
    <property type="evidence" value="ECO:0007669"/>
    <property type="project" value="InterPro"/>
</dbReference>
<feature type="compositionally biased region" description="Low complexity" evidence="14">
    <location>
        <begin position="933"/>
        <end position="942"/>
    </location>
</feature>
<dbReference type="Pfam" id="PF18198">
    <property type="entry name" value="AAA_lid_11"/>
    <property type="match status" value="1"/>
</dbReference>
<dbReference type="FunFam" id="3.40.50.300:FF:000362">
    <property type="entry name" value="Dynein, axonemal, heavy chain 6"/>
    <property type="match status" value="1"/>
</dbReference>
<dbReference type="FunFam" id="1.10.8.720:FF:000001">
    <property type="entry name" value="dynein heavy chain 7, axonemal"/>
    <property type="match status" value="1"/>
</dbReference>
<evidence type="ECO:0000313" key="17">
    <source>
        <dbReference type="Proteomes" id="UP000324907"/>
    </source>
</evidence>
<evidence type="ECO:0000256" key="7">
    <source>
        <dbReference type="ARBA" id="ARBA00023017"/>
    </source>
</evidence>
<protein>
    <recommendedName>
        <fullName evidence="15">AAA+ ATPase domain-containing protein</fullName>
    </recommendedName>
</protein>
<dbReference type="InterPro" id="IPR041466">
    <property type="entry name" value="Dynein_AAA5_ext"/>
</dbReference>
<evidence type="ECO:0000256" key="9">
    <source>
        <dbReference type="ARBA" id="ARBA00023069"/>
    </source>
</evidence>
<feature type="region of interest" description="Disordered" evidence="14">
    <location>
        <begin position="381"/>
        <end position="486"/>
    </location>
</feature>
<dbReference type="Pfam" id="PF12780">
    <property type="entry name" value="AAA_8"/>
    <property type="match status" value="1"/>
</dbReference>
<dbReference type="GO" id="GO:0005930">
    <property type="term" value="C:axoneme"/>
    <property type="evidence" value="ECO:0007669"/>
    <property type="project" value="UniProtKB-SubCell"/>
</dbReference>
<keyword evidence="9" id="KW-0969">Cilium</keyword>
<keyword evidence="8 13" id="KW-0175">Coiled coil</keyword>
<dbReference type="Gene3D" id="1.20.920.30">
    <property type="match status" value="1"/>
</dbReference>
<dbReference type="SUPFAM" id="SSF52540">
    <property type="entry name" value="P-loop containing nucleoside triphosphate hydrolases"/>
    <property type="match status" value="4"/>
</dbReference>
<feature type="coiled-coil region" evidence="13">
    <location>
        <begin position="3643"/>
        <end position="3705"/>
    </location>
</feature>
<organism evidence="16 17">
    <name type="scientific">Cafeteria roenbergensis</name>
    <name type="common">Marine flagellate</name>
    <dbReference type="NCBI Taxonomy" id="33653"/>
    <lineage>
        <taxon>Eukaryota</taxon>
        <taxon>Sar</taxon>
        <taxon>Stramenopiles</taxon>
        <taxon>Bigyra</taxon>
        <taxon>Opalozoa</taxon>
        <taxon>Bicosoecida</taxon>
        <taxon>Cafeteriaceae</taxon>
        <taxon>Cafeteria</taxon>
    </lineage>
</organism>
<dbReference type="FunFam" id="3.10.490.20:FF:000001">
    <property type="entry name" value="dynein heavy chain 7, axonemal"/>
    <property type="match status" value="1"/>
</dbReference>
<dbReference type="InterPro" id="IPR042222">
    <property type="entry name" value="Dynein_2_N"/>
</dbReference>
<dbReference type="Proteomes" id="UP000324907">
    <property type="component" value="Unassembled WGS sequence"/>
</dbReference>
<feature type="domain" description="AAA+ ATPase" evidence="15">
    <location>
        <begin position="2812"/>
        <end position="2961"/>
    </location>
</feature>
<evidence type="ECO:0000256" key="12">
    <source>
        <dbReference type="ARBA" id="ARBA00023273"/>
    </source>
</evidence>
<keyword evidence="5" id="KW-0547">Nucleotide-binding</keyword>